<dbReference type="CDD" id="cd12226">
    <property type="entry name" value="RRM_NOL8"/>
    <property type="match status" value="1"/>
</dbReference>
<evidence type="ECO:0000256" key="4">
    <source>
        <dbReference type="PROSITE-ProRule" id="PRU00176"/>
    </source>
</evidence>
<evidence type="ECO:0000313" key="7">
    <source>
        <dbReference type="EMBL" id="GFH07001.1"/>
    </source>
</evidence>
<accession>A0A699YC92</accession>
<dbReference type="InterPro" id="IPR034138">
    <property type="entry name" value="NOP8_RRM"/>
</dbReference>
<keyword evidence="3" id="KW-0539">Nucleus</keyword>
<feature type="domain" description="RRM" evidence="6">
    <location>
        <begin position="7"/>
        <end position="96"/>
    </location>
</feature>
<proteinExistence type="predicted"/>
<dbReference type="EMBL" id="BLLF01000068">
    <property type="protein sequence ID" value="GFH07001.1"/>
    <property type="molecule type" value="Genomic_DNA"/>
</dbReference>
<evidence type="ECO:0000256" key="5">
    <source>
        <dbReference type="SAM" id="MobiDB-lite"/>
    </source>
</evidence>
<dbReference type="Gene3D" id="3.30.70.330">
    <property type="match status" value="1"/>
</dbReference>
<dbReference type="PANTHER" id="PTHR48029:SF1">
    <property type="entry name" value="NUCLEOLAR PROTEIN 8"/>
    <property type="match status" value="1"/>
</dbReference>
<dbReference type="InterPro" id="IPR035979">
    <property type="entry name" value="RBD_domain_sf"/>
</dbReference>
<comment type="caution">
    <text evidence="7">The sequence shown here is derived from an EMBL/GenBank/DDBJ whole genome shotgun (WGS) entry which is preliminary data.</text>
</comment>
<dbReference type="AlphaFoldDB" id="A0A699YC92"/>
<feature type="region of interest" description="Disordered" evidence="5">
    <location>
        <begin position="106"/>
        <end position="133"/>
    </location>
</feature>
<protein>
    <submittedName>
        <fullName evidence="7">RRM domain-containing protein</fullName>
    </submittedName>
</protein>
<dbReference type="InterPro" id="IPR012677">
    <property type="entry name" value="Nucleotide-bd_a/b_plait_sf"/>
</dbReference>
<evidence type="ECO:0000256" key="3">
    <source>
        <dbReference type="ARBA" id="ARBA00023242"/>
    </source>
</evidence>
<evidence type="ECO:0000256" key="2">
    <source>
        <dbReference type="ARBA" id="ARBA00022884"/>
    </source>
</evidence>
<keyword evidence="2 4" id="KW-0694">RNA-binding</keyword>
<dbReference type="SUPFAM" id="SSF54928">
    <property type="entry name" value="RNA-binding domain, RBD"/>
    <property type="match status" value="1"/>
</dbReference>
<feature type="compositionally biased region" description="Low complexity" evidence="5">
    <location>
        <begin position="238"/>
        <end position="301"/>
    </location>
</feature>
<dbReference type="PANTHER" id="PTHR48029">
    <property type="entry name" value="NUCLEOLAR PROTEIN 8"/>
    <property type="match status" value="1"/>
</dbReference>
<evidence type="ECO:0000313" key="8">
    <source>
        <dbReference type="Proteomes" id="UP000485058"/>
    </source>
</evidence>
<comment type="subcellular location">
    <subcellularLocation>
        <location evidence="1">Nucleus</location>
        <location evidence="1">Nucleolus</location>
    </subcellularLocation>
</comment>
<dbReference type="Pfam" id="PF16367">
    <property type="entry name" value="RRM_7"/>
    <property type="match status" value="1"/>
</dbReference>
<dbReference type="SMART" id="SM00360">
    <property type="entry name" value="RRM"/>
    <property type="match status" value="1"/>
</dbReference>
<evidence type="ECO:0000259" key="6">
    <source>
        <dbReference type="PROSITE" id="PS50102"/>
    </source>
</evidence>
<reference evidence="7 8" key="1">
    <citation type="submission" date="2020-02" db="EMBL/GenBank/DDBJ databases">
        <title>Draft genome sequence of Haematococcus lacustris strain NIES-144.</title>
        <authorList>
            <person name="Morimoto D."/>
            <person name="Nakagawa S."/>
            <person name="Yoshida T."/>
            <person name="Sawayama S."/>
        </authorList>
    </citation>
    <scope>NUCLEOTIDE SEQUENCE [LARGE SCALE GENOMIC DNA]</scope>
    <source>
        <strain evidence="7 8">NIES-144</strain>
    </source>
</reference>
<feature type="region of interest" description="Disordered" evidence="5">
    <location>
        <begin position="213"/>
        <end position="312"/>
    </location>
</feature>
<dbReference type="InterPro" id="IPR000504">
    <property type="entry name" value="RRM_dom"/>
</dbReference>
<dbReference type="GO" id="GO:0003723">
    <property type="term" value="F:RNA binding"/>
    <property type="evidence" value="ECO:0007669"/>
    <property type="project" value="UniProtKB-UniRule"/>
</dbReference>
<dbReference type="PROSITE" id="PS50102">
    <property type="entry name" value="RRM"/>
    <property type="match status" value="1"/>
</dbReference>
<sequence>MGDLRPVKLFVGGLPPDIDEADLAQRFLTFGEPASVLIPSTSVNTLQPNSQENKNSRGFAYVTLTPKDTASVGRCLSLYNHSRWRGHTLRVELAKPSFTERLQAEWEEDAANGRDTTVPLPNKRRRQLPKATTPEEEWEQWEWDGVPLPLDTSHPLTLVVSARRKRKCKVLKVGLGPEAAKGVCRVFKPAAPKPLRTLAWTYDHTPNSSVYVRNRLWDSTPPPGSGPIREQPEDPEPGTAAAGTTALHGSSSSTQPVPPGTTSTPPGAAAWAAAVGAVEAAPAAGPGGQQQQQHKAAVGRQAGTTQVRGKLS</sequence>
<evidence type="ECO:0000256" key="1">
    <source>
        <dbReference type="ARBA" id="ARBA00004604"/>
    </source>
</evidence>
<feature type="compositionally biased region" description="Polar residues" evidence="5">
    <location>
        <begin position="302"/>
        <end position="312"/>
    </location>
</feature>
<name>A0A699YC92_HAELA</name>
<keyword evidence="8" id="KW-1185">Reference proteome</keyword>
<gene>
    <name evidence="7" type="ORF">HaLaN_01734</name>
</gene>
<dbReference type="Proteomes" id="UP000485058">
    <property type="component" value="Unassembled WGS sequence"/>
</dbReference>
<organism evidence="7 8">
    <name type="scientific">Haematococcus lacustris</name>
    <name type="common">Green alga</name>
    <name type="synonym">Haematococcus pluvialis</name>
    <dbReference type="NCBI Taxonomy" id="44745"/>
    <lineage>
        <taxon>Eukaryota</taxon>
        <taxon>Viridiplantae</taxon>
        <taxon>Chlorophyta</taxon>
        <taxon>core chlorophytes</taxon>
        <taxon>Chlorophyceae</taxon>
        <taxon>CS clade</taxon>
        <taxon>Chlamydomonadales</taxon>
        <taxon>Haematococcaceae</taxon>
        <taxon>Haematococcus</taxon>
    </lineage>
</organism>
<dbReference type="GO" id="GO:0005730">
    <property type="term" value="C:nucleolus"/>
    <property type="evidence" value="ECO:0007669"/>
    <property type="project" value="UniProtKB-SubCell"/>
</dbReference>